<accession>A0A0A9AHD7</accession>
<organism evidence="1">
    <name type="scientific">Arundo donax</name>
    <name type="common">Giant reed</name>
    <name type="synonym">Donax arundinaceus</name>
    <dbReference type="NCBI Taxonomy" id="35708"/>
    <lineage>
        <taxon>Eukaryota</taxon>
        <taxon>Viridiplantae</taxon>
        <taxon>Streptophyta</taxon>
        <taxon>Embryophyta</taxon>
        <taxon>Tracheophyta</taxon>
        <taxon>Spermatophyta</taxon>
        <taxon>Magnoliopsida</taxon>
        <taxon>Liliopsida</taxon>
        <taxon>Poales</taxon>
        <taxon>Poaceae</taxon>
        <taxon>PACMAD clade</taxon>
        <taxon>Arundinoideae</taxon>
        <taxon>Arundineae</taxon>
        <taxon>Arundo</taxon>
    </lineage>
</organism>
<name>A0A0A9AHD7_ARUDO</name>
<protein>
    <submittedName>
        <fullName evidence="1">Uncharacterized protein</fullName>
    </submittedName>
</protein>
<reference evidence="1" key="1">
    <citation type="submission" date="2014-09" db="EMBL/GenBank/DDBJ databases">
        <authorList>
            <person name="Magalhaes I.L.F."/>
            <person name="Oliveira U."/>
            <person name="Santos F.R."/>
            <person name="Vidigal T.H.D.A."/>
            <person name="Brescovit A.D."/>
            <person name="Santos A.J."/>
        </authorList>
    </citation>
    <scope>NUCLEOTIDE SEQUENCE</scope>
    <source>
        <tissue evidence="1">Shoot tissue taken approximately 20 cm above the soil surface</tissue>
    </source>
</reference>
<sequence>MLLVQETTQRGHEQLGNLVDWISEAQAR</sequence>
<proteinExistence type="predicted"/>
<dbReference type="EMBL" id="GBRH01251383">
    <property type="protein sequence ID" value="JAD46512.1"/>
    <property type="molecule type" value="Transcribed_RNA"/>
</dbReference>
<reference evidence="1" key="2">
    <citation type="journal article" date="2015" name="Data Brief">
        <title>Shoot transcriptome of the giant reed, Arundo donax.</title>
        <authorList>
            <person name="Barrero R.A."/>
            <person name="Guerrero F.D."/>
            <person name="Moolhuijzen P."/>
            <person name="Goolsby J.A."/>
            <person name="Tidwell J."/>
            <person name="Bellgard S.E."/>
            <person name="Bellgard M.I."/>
        </authorList>
    </citation>
    <scope>NUCLEOTIDE SEQUENCE</scope>
    <source>
        <tissue evidence="1">Shoot tissue taken approximately 20 cm above the soil surface</tissue>
    </source>
</reference>
<dbReference type="AlphaFoldDB" id="A0A0A9AHD7"/>
<evidence type="ECO:0000313" key="1">
    <source>
        <dbReference type="EMBL" id="JAD46512.1"/>
    </source>
</evidence>